<evidence type="ECO:0000256" key="5">
    <source>
        <dbReference type="SAM" id="Phobius"/>
    </source>
</evidence>
<feature type="transmembrane region" description="Helical" evidence="5">
    <location>
        <begin position="72"/>
        <end position="91"/>
    </location>
</feature>
<keyword evidence="3 5" id="KW-1133">Transmembrane helix</keyword>
<feature type="domain" description="Peptidase S54 rhomboid" evidence="6">
    <location>
        <begin position="7"/>
        <end position="92"/>
    </location>
</feature>
<dbReference type="Pfam" id="PF01694">
    <property type="entry name" value="Rhomboid"/>
    <property type="match status" value="1"/>
</dbReference>
<dbReference type="AlphaFoldDB" id="A0A382C3L0"/>
<evidence type="ECO:0000256" key="1">
    <source>
        <dbReference type="ARBA" id="ARBA00004141"/>
    </source>
</evidence>
<dbReference type="InterPro" id="IPR022764">
    <property type="entry name" value="Peptidase_S54_rhomboid_dom"/>
</dbReference>
<organism evidence="7">
    <name type="scientific">marine metagenome</name>
    <dbReference type="NCBI Taxonomy" id="408172"/>
    <lineage>
        <taxon>unclassified sequences</taxon>
        <taxon>metagenomes</taxon>
        <taxon>ecological metagenomes</taxon>
    </lineage>
</organism>
<accession>A0A382C3L0</accession>
<proteinExistence type="predicted"/>
<evidence type="ECO:0000256" key="2">
    <source>
        <dbReference type="ARBA" id="ARBA00022692"/>
    </source>
</evidence>
<feature type="transmembrane region" description="Helical" evidence="5">
    <location>
        <begin position="20"/>
        <end position="41"/>
    </location>
</feature>
<evidence type="ECO:0000256" key="4">
    <source>
        <dbReference type="ARBA" id="ARBA00023136"/>
    </source>
</evidence>
<sequence length="117" mass="12920">IPAIYLVPGLVVWQFGRASLHVGASGLVYGLATYILVAGLIRRDRRAISAAMLVFFLYGTLVWGVLPSETGVSWETHLVAGLVGVVLAIFFRRLDVPPRKRYTWEDEDADDSKDSVD</sequence>
<dbReference type="EMBL" id="UINC01032642">
    <property type="protein sequence ID" value="SVB20640.1"/>
    <property type="molecule type" value="Genomic_DNA"/>
</dbReference>
<dbReference type="SUPFAM" id="SSF144091">
    <property type="entry name" value="Rhomboid-like"/>
    <property type="match status" value="1"/>
</dbReference>
<name>A0A382C3L0_9ZZZZ</name>
<protein>
    <recommendedName>
        <fullName evidence="6">Peptidase S54 rhomboid domain-containing protein</fullName>
    </recommendedName>
</protein>
<keyword evidence="4 5" id="KW-0472">Membrane</keyword>
<gene>
    <name evidence="7" type="ORF">METZ01_LOCUS173494</name>
</gene>
<comment type="subcellular location">
    <subcellularLocation>
        <location evidence="1">Membrane</location>
        <topology evidence="1">Multi-pass membrane protein</topology>
    </subcellularLocation>
</comment>
<feature type="non-terminal residue" evidence="7">
    <location>
        <position position="1"/>
    </location>
</feature>
<evidence type="ECO:0000313" key="7">
    <source>
        <dbReference type="EMBL" id="SVB20640.1"/>
    </source>
</evidence>
<dbReference type="GO" id="GO:0004252">
    <property type="term" value="F:serine-type endopeptidase activity"/>
    <property type="evidence" value="ECO:0007669"/>
    <property type="project" value="InterPro"/>
</dbReference>
<evidence type="ECO:0000259" key="6">
    <source>
        <dbReference type="Pfam" id="PF01694"/>
    </source>
</evidence>
<dbReference type="InterPro" id="IPR035952">
    <property type="entry name" value="Rhomboid-like_sf"/>
</dbReference>
<keyword evidence="2 5" id="KW-0812">Transmembrane</keyword>
<dbReference type="GO" id="GO:0016020">
    <property type="term" value="C:membrane"/>
    <property type="evidence" value="ECO:0007669"/>
    <property type="project" value="UniProtKB-SubCell"/>
</dbReference>
<dbReference type="Gene3D" id="1.20.1540.10">
    <property type="entry name" value="Rhomboid-like"/>
    <property type="match status" value="1"/>
</dbReference>
<reference evidence="7" key="1">
    <citation type="submission" date="2018-05" db="EMBL/GenBank/DDBJ databases">
        <authorList>
            <person name="Lanie J.A."/>
            <person name="Ng W.-L."/>
            <person name="Kazmierczak K.M."/>
            <person name="Andrzejewski T.M."/>
            <person name="Davidsen T.M."/>
            <person name="Wayne K.J."/>
            <person name="Tettelin H."/>
            <person name="Glass J.I."/>
            <person name="Rusch D."/>
            <person name="Podicherti R."/>
            <person name="Tsui H.-C.T."/>
            <person name="Winkler M.E."/>
        </authorList>
    </citation>
    <scope>NUCLEOTIDE SEQUENCE</scope>
</reference>
<feature type="transmembrane region" description="Helical" evidence="5">
    <location>
        <begin position="48"/>
        <end position="66"/>
    </location>
</feature>
<evidence type="ECO:0000256" key="3">
    <source>
        <dbReference type="ARBA" id="ARBA00022989"/>
    </source>
</evidence>